<feature type="domain" description="DUF4283" evidence="2">
    <location>
        <begin position="72"/>
        <end position="131"/>
    </location>
</feature>
<dbReference type="PANTHER" id="PTHR31286:SF167">
    <property type="entry name" value="OS09G0268800 PROTEIN"/>
    <property type="match status" value="1"/>
</dbReference>
<feature type="region of interest" description="Disordered" evidence="1">
    <location>
        <begin position="332"/>
        <end position="357"/>
    </location>
</feature>
<evidence type="ECO:0000313" key="4">
    <source>
        <dbReference type="Proteomes" id="UP001231189"/>
    </source>
</evidence>
<sequence>MEKGKDAKGASASDGVKNRDDVEAMMQRLGLKEDDLDDVVFQEEEKPEEDIRWMAVARVHTESEFSHYWFLKNMRSAWDLAKDVKVRVIEENLFILKFACLGDWEKVMEGGPWVFRGKSVLIAPYDGFTKPSSIDLNTILMWIQIHDLPDGFKSMVKSLASKVGEYVTMEAPSSDYVGNFYMVRVRIRYWCAVCGMLGHLYKEHGDGVHDLSAQIFRDLKANYVWRPSDRPSRGRGRGGASFSGPGRGGRGHGDASLLDVGFEEGKDDEVMEDVDLNRKRGATAVGENGGLAPGTVAAIAGALDKVPIPSPQVPPSPPLKRDPKRVMQVAKIPGVDTSDNTKNGALAGSLGEHRQAQ</sequence>
<evidence type="ECO:0000259" key="2">
    <source>
        <dbReference type="Pfam" id="PF14111"/>
    </source>
</evidence>
<dbReference type="Pfam" id="PF14111">
    <property type="entry name" value="DUF4283"/>
    <property type="match status" value="1"/>
</dbReference>
<dbReference type="Proteomes" id="UP001231189">
    <property type="component" value="Unassembled WGS sequence"/>
</dbReference>
<dbReference type="AlphaFoldDB" id="A0AAD8SNJ0"/>
<dbReference type="PANTHER" id="PTHR31286">
    <property type="entry name" value="GLYCINE-RICH CELL WALL STRUCTURAL PROTEIN 1.8-LIKE"/>
    <property type="match status" value="1"/>
</dbReference>
<evidence type="ECO:0000256" key="1">
    <source>
        <dbReference type="SAM" id="MobiDB-lite"/>
    </source>
</evidence>
<protein>
    <recommendedName>
        <fullName evidence="2">DUF4283 domain-containing protein</fullName>
    </recommendedName>
</protein>
<proteinExistence type="predicted"/>
<name>A0AAD8SNJ0_LOLMU</name>
<dbReference type="InterPro" id="IPR025558">
    <property type="entry name" value="DUF4283"/>
</dbReference>
<accession>A0AAD8SNJ0</accession>
<feature type="region of interest" description="Disordered" evidence="1">
    <location>
        <begin position="1"/>
        <end position="21"/>
    </location>
</feature>
<feature type="region of interest" description="Disordered" evidence="1">
    <location>
        <begin position="227"/>
        <end position="258"/>
    </location>
</feature>
<keyword evidence="4" id="KW-1185">Reference proteome</keyword>
<dbReference type="InterPro" id="IPR040256">
    <property type="entry name" value="At4g02000-like"/>
</dbReference>
<organism evidence="3 4">
    <name type="scientific">Lolium multiflorum</name>
    <name type="common">Italian ryegrass</name>
    <name type="synonym">Lolium perenne subsp. multiflorum</name>
    <dbReference type="NCBI Taxonomy" id="4521"/>
    <lineage>
        <taxon>Eukaryota</taxon>
        <taxon>Viridiplantae</taxon>
        <taxon>Streptophyta</taxon>
        <taxon>Embryophyta</taxon>
        <taxon>Tracheophyta</taxon>
        <taxon>Spermatophyta</taxon>
        <taxon>Magnoliopsida</taxon>
        <taxon>Liliopsida</taxon>
        <taxon>Poales</taxon>
        <taxon>Poaceae</taxon>
        <taxon>BOP clade</taxon>
        <taxon>Pooideae</taxon>
        <taxon>Poodae</taxon>
        <taxon>Poeae</taxon>
        <taxon>Poeae Chloroplast Group 2 (Poeae type)</taxon>
        <taxon>Loliodinae</taxon>
        <taxon>Loliinae</taxon>
        <taxon>Lolium</taxon>
    </lineage>
</organism>
<comment type="caution">
    <text evidence="3">The sequence shown here is derived from an EMBL/GenBank/DDBJ whole genome shotgun (WGS) entry which is preliminary data.</text>
</comment>
<dbReference type="EMBL" id="JAUUTY010000003">
    <property type="protein sequence ID" value="KAK1660498.1"/>
    <property type="molecule type" value="Genomic_DNA"/>
</dbReference>
<gene>
    <name evidence="3" type="ORF">QYE76_048657</name>
</gene>
<evidence type="ECO:0000313" key="3">
    <source>
        <dbReference type="EMBL" id="KAK1660498.1"/>
    </source>
</evidence>
<reference evidence="3" key="1">
    <citation type="submission" date="2023-07" db="EMBL/GenBank/DDBJ databases">
        <title>A chromosome-level genome assembly of Lolium multiflorum.</title>
        <authorList>
            <person name="Chen Y."/>
            <person name="Copetti D."/>
            <person name="Kolliker R."/>
            <person name="Studer B."/>
        </authorList>
    </citation>
    <scope>NUCLEOTIDE SEQUENCE</scope>
    <source>
        <strain evidence="3">02402/16</strain>
        <tissue evidence="3">Leaf</tissue>
    </source>
</reference>
<feature type="compositionally biased region" description="Gly residues" evidence="1">
    <location>
        <begin position="237"/>
        <end position="248"/>
    </location>
</feature>